<dbReference type="Proteomes" id="UP000076154">
    <property type="component" value="Unassembled WGS sequence"/>
</dbReference>
<keyword evidence="4" id="KW-1185">Reference proteome</keyword>
<dbReference type="OrthoDB" id="3193844at2759"/>
<evidence type="ECO:0000313" key="4">
    <source>
        <dbReference type="Proteomes" id="UP000076154"/>
    </source>
</evidence>
<dbReference type="InterPro" id="IPR011333">
    <property type="entry name" value="SKP1/BTB/POZ_sf"/>
</dbReference>
<dbReference type="AlphaFoldDB" id="A0A369J8E1"/>
<feature type="domain" description="BTB" evidence="2">
    <location>
        <begin position="89"/>
        <end position="152"/>
    </location>
</feature>
<name>A0A369J8E1_HYPMA</name>
<dbReference type="InterPro" id="IPR000210">
    <property type="entry name" value="BTB/POZ_dom"/>
</dbReference>
<feature type="region of interest" description="Disordered" evidence="1">
    <location>
        <begin position="34"/>
        <end position="77"/>
    </location>
</feature>
<dbReference type="InParanoid" id="A0A369J8E1"/>
<sequence length="429" mass="48087">MASPPLIVPSQLSFSGELDIAESELGASNIIWTLTNREPGSPGSNEQNGSSQPSSPSHLSSSTLIDSSSTKTTDDPVPTGVFEDDKYYLDMVIFLVEDRSFMVPKYHFSKTTDFFNPMFQEEESVVRLDGIHKADFRALLKLFYPLYLENPTLSQDEWASVLQLATKWTMIDIREMAIDHLPSETMSPVDRLSLAQSCSVYEWMRPACVQLVERVDSISVEEAEKLGVDVALRLCWVRERRLEASRKGLQAADIVSPMKSLSNTIDSLFLMELQEGVATPDLVERIIQARNYGMVEWLRSSYVDLAERPDSISLEEAVRLGFDTALHLCDARVRYLRSLQQMGVIYGIHCETVASVNVIDDEFKNELREVEVRSHDYRRAPVTFADIEDSEGDTSHLGGGRGLRLIFNRTGKGSGAAMSGKKKKGKKKK</sequence>
<reference evidence="3" key="1">
    <citation type="submission" date="2018-04" db="EMBL/GenBank/DDBJ databases">
        <title>Whole genome sequencing of Hypsizygus marmoreus.</title>
        <authorList>
            <person name="Choi I.-G."/>
            <person name="Min B."/>
            <person name="Kim J.-G."/>
            <person name="Kim S."/>
            <person name="Oh Y.-L."/>
            <person name="Kong W.-S."/>
            <person name="Park H."/>
            <person name="Jeong J."/>
            <person name="Song E.-S."/>
        </authorList>
    </citation>
    <scope>NUCLEOTIDE SEQUENCE [LARGE SCALE GENOMIC DNA]</scope>
    <source>
        <strain evidence="3">51987-8</strain>
    </source>
</reference>
<evidence type="ECO:0000313" key="3">
    <source>
        <dbReference type="EMBL" id="RDB17450.1"/>
    </source>
</evidence>
<dbReference type="Pfam" id="PF00651">
    <property type="entry name" value="BTB"/>
    <property type="match status" value="1"/>
</dbReference>
<feature type="compositionally biased region" description="Polar residues" evidence="1">
    <location>
        <begin position="34"/>
        <end position="49"/>
    </location>
</feature>
<comment type="caution">
    <text evidence="3">The sequence shown here is derived from an EMBL/GenBank/DDBJ whole genome shotgun (WGS) entry which is preliminary data.</text>
</comment>
<protein>
    <recommendedName>
        <fullName evidence="2">BTB domain-containing protein</fullName>
    </recommendedName>
</protein>
<dbReference type="SUPFAM" id="SSF54695">
    <property type="entry name" value="POZ domain"/>
    <property type="match status" value="1"/>
</dbReference>
<organism evidence="3 4">
    <name type="scientific">Hypsizygus marmoreus</name>
    <name type="common">White beech mushroom</name>
    <name type="synonym">Agaricus marmoreus</name>
    <dbReference type="NCBI Taxonomy" id="39966"/>
    <lineage>
        <taxon>Eukaryota</taxon>
        <taxon>Fungi</taxon>
        <taxon>Dikarya</taxon>
        <taxon>Basidiomycota</taxon>
        <taxon>Agaricomycotina</taxon>
        <taxon>Agaricomycetes</taxon>
        <taxon>Agaricomycetidae</taxon>
        <taxon>Agaricales</taxon>
        <taxon>Tricholomatineae</taxon>
        <taxon>Lyophyllaceae</taxon>
        <taxon>Hypsizygus</taxon>
    </lineage>
</organism>
<proteinExistence type="predicted"/>
<evidence type="ECO:0000256" key="1">
    <source>
        <dbReference type="SAM" id="MobiDB-lite"/>
    </source>
</evidence>
<feature type="compositionally biased region" description="Low complexity" evidence="1">
    <location>
        <begin position="50"/>
        <end position="77"/>
    </location>
</feature>
<dbReference type="STRING" id="39966.A0A369J8E1"/>
<dbReference type="EMBL" id="LUEZ02000112">
    <property type="protein sequence ID" value="RDB17450.1"/>
    <property type="molecule type" value="Genomic_DNA"/>
</dbReference>
<gene>
    <name evidence="3" type="ORF">Hypma_001594</name>
</gene>
<dbReference type="Gene3D" id="3.30.710.10">
    <property type="entry name" value="Potassium Channel Kv1.1, Chain A"/>
    <property type="match status" value="1"/>
</dbReference>
<dbReference type="PROSITE" id="PS50097">
    <property type="entry name" value="BTB"/>
    <property type="match status" value="1"/>
</dbReference>
<evidence type="ECO:0000259" key="2">
    <source>
        <dbReference type="PROSITE" id="PS50097"/>
    </source>
</evidence>
<accession>A0A369J8E1</accession>